<evidence type="ECO:0000313" key="2">
    <source>
        <dbReference type="Proteomes" id="UP001221142"/>
    </source>
</evidence>
<keyword evidence="2" id="KW-1185">Reference proteome</keyword>
<dbReference type="Proteomes" id="UP001221142">
    <property type="component" value="Unassembled WGS sequence"/>
</dbReference>
<reference evidence="1" key="1">
    <citation type="submission" date="2023-03" db="EMBL/GenBank/DDBJ databases">
        <title>Massive genome expansion in bonnet fungi (Mycena s.s.) driven by repeated elements and novel gene families across ecological guilds.</title>
        <authorList>
            <consortium name="Lawrence Berkeley National Laboratory"/>
            <person name="Harder C.B."/>
            <person name="Miyauchi S."/>
            <person name="Viragh M."/>
            <person name="Kuo A."/>
            <person name="Thoen E."/>
            <person name="Andreopoulos B."/>
            <person name="Lu D."/>
            <person name="Skrede I."/>
            <person name="Drula E."/>
            <person name="Henrissat B."/>
            <person name="Morin E."/>
            <person name="Kohler A."/>
            <person name="Barry K."/>
            <person name="LaButti K."/>
            <person name="Morin E."/>
            <person name="Salamov A."/>
            <person name="Lipzen A."/>
            <person name="Mereny Z."/>
            <person name="Hegedus B."/>
            <person name="Baldrian P."/>
            <person name="Stursova M."/>
            <person name="Weitz H."/>
            <person name="Taylor A."/>
            <person name="Grigoriev I.V."/>
            <person name="Nagy L.G."/>
            <person name="Martin F."/>
            <person name="Kauserud H."/>
        </authorList>
    </citation>
    <scope>NUCLEOTIDE SEQUENCE</scope>
    <source>
        <strain evidence="1">9284</strain>
    </source>
</reference>
<name>A0AAD7CL00_9AGAR</name>
<organism evidence="1 2">
    <name type="scientific">Roridomyces roridus</name>
    <dbReference type="NCBI Taxonomy" id="1738132"/>
    <lineage>
        <taxon>Eukaryota</taxon>
        <taxon>Fungi</taxon>
        <taxon>Dikarya</taxon>
        <taxon>Basidiomycota</taxon>
        <taxon>Agaricomycotina</taxon>
        <taxon>Agaricomycetes</taxon>
        <taxon>Agaricomycetidae</taxon>
        <taxon>Agaricales</taxon>
        <taxon>Marasmiineae</taxon>
        <taxon>Mycenaceae</taxon>
        <taxon>Roridomyces</taxon>
    </lineage>
</organism>
<sequence>MDLEPPTGAAAKVRLVPWIYQGGRTSAYTYKMQFLTDLFSLNSIGPHIRRQIEGEKRYWGRTYCFRVRHWFDSNKQISMLGPAPSCGMKSSLLVQIPPPQKYQRGLVRV</sequence>
<evidence type="ECO:0000313" key="1">
    <source>
        <dbReference type="EMBL" id="KAJ7651385.1"/>
    </source>
</evidence>
<proteinExistence type="predicted"/>
<dbReference type="AlphaFoldDB" id="A0AAD7CL00"/>
<accession>A0AAD7CL00</accession>
<protein>
    <submittedName>
        <fullName evidence="1">Uncharacterized protein</fullName>
    </submittedName>
</protein>
<dbReference type="EMBL" id="JARKIF010000001">
    <property type="protein sequence ID" value="KAJ7651385.1"/>
    <property type="molecule type" value="Genomic_DNA"/>
</dbReference>
<gene>
    <name evidence="1" type="ORF">FB45DRAFT_859936</name>
</gene>
<comment type="caution">
    <text evidence="1">The sequence shown here is derived from an EMBL/GenBank/DDBJ whole genome shotgun (WGS) entry which is preliminary data.</text>
</comment>